<protein>
    <submittedName>
        <fullName evidence="1">Uncharacterized protein</fullName>
    </submittedName>
</protein>
<sequence>MGTCAHPIKKVIRYRYRVLFPNPTNTQYRKIPGFECLPRYTEVRKKLFISKYFYHFTLLTIKDLRIGHFTEKNRGPFINRPIKSLLILLKISLISCDTLHFQNSFRLRRRSDIFCAIFHKIYISNFARFNKHLRVEGQQLYLGVKMKLLKNRFVFN</sequence>
<name>A0A3M7RXW8_BRAPC</name>
<organism evidence="1 2">
    <name type="scientific">Brachionus plicatilis</name>
    <name type="common">Marine rotifer</name>
    <name type="synonym">Brachionus muelleri</name>
    <dbReference type="NCBI Taxonomy" id="10195"/>
    <lineage>
        <taxon>Eukaryota</taxon>
        <taxon>Metazoa</taxon>
        <taxon>Spiralia</taxon>
        <taxon>Gnathifera</taxon>
        <taxon>Rotifera</taxon>
        <taxon>Eurotatoria</taxon>
        <taxon>Monogononta</taxon>
        <taxon>Pseudotrocha</taxon>
        <taxon>Ploima</taxon>
        <taxon>Brachionidae</taxon>
        <taxon>Brachionus</taxon>
    </lineage>
</organism>
<evidence type="ECO:0000313" key="2">
    <source>
        <dbReference type="Proteomes" id="UP000276133"/>
    </source>
</evidence>
<gene>
    <name evidence="1" type="ORF">BpHYR1_037299</name>
</gene>
<keyword evidence="2" id="KW-1185">Reference proteome</keyword>
<reference evidence="1 2" key="1">
    <citation type="journal article" date="2018" name="Sci. Rep.">
        <title>Genomic signatures of local adaptation to the degree of environmental predictability in rotifers.</title>
        <authorList>
            <person name="Franch-Gras L."/>
            <person name="Hahn C."/>
            <person name="Garcia-Roger E.M."/>
            <person name="Carmona M.J."/>
            <person name="Serra M."/>
            <person name="Gomez A."/>
        </authorList>
    </citation>
    <scope>NUCLEOTIDE SEQUENCE [LARGE SCALE GENOMIC DNA]</scope>
    <source>
        <strain evidence="1">HYR1</strain>
    </source>
</reference>
<dbReference type="EMBL" id="REGN01002396">
    <property type="protein sequence ID" value="RNA28401.1"/>
    <property type="molecule type" value="Genomic_DNA"/>
</dbReference>
<comment type="caution">
    <text evidence="1">The sequence shown here is derived from an EMBL/GenBank/DDBJ whole genome shotgun (WGS) entry which is preliminary data.</text>
</comment>
<evidence type="ECO:0000313" key="1">
    <source>
        <dbReference type="EMBL" id="RNA28401.1"/>
    </source>
</evidence>
<dbReference type="AlphaFoldDB" id="A0A3M7RXW8"/>
<accession>A0A3M7RXW8</accession>
<proteinExistence type="predicted"/>
<dbReference type="Proteomes" id="UP000276133">
    <property type="component" value="Unassembled WGS sequence"/>
</dbReference>